<reference evidence="1" key="2">
    <citation type="submission" date="2018-05" db="EMBL/GenBank/DDBJ databases">
        <title>OgluRS3 (Oryza glumaepatula Reference Sequence Version 3).</title>
        <authorList>
            <person name="Zhang J."/>
            <person name="Kudrna D."/>
            <person name="Lee S."/>
            <person name="Talag J."/>
            <person name="Welchert J."/>
            <person name="Wing R.A."/>
        </authorList>
    </citation>
    <scope>NUCLEOTIDE SEQUENCE [LARGE SCALE GENOMIC DNA]</scope>
</reference>
<reference evidence="1" key="1">
    <citation type="submission" date="2015-04" db="UniProtKB">
        <authorList>
            <consortium name="EnsemblPlants"/>
        </authorList>
    </citation>
    <scope>IDENTIFICATION</scope>
</reference>
<dbReference type="Proteomes" id="UP000026961">
    <property type="component" value="Chromosome 7"/>
</dbReference>
<name>A0A0E0AK53_9ORYZ</name>
<evidence type="ECO:0000313" key="2">
    <source>
        <dbReference type="Proteomes" id="UP000026961"/>
    </source>
</evidence>
<keyword evidence="2" id="KW-1185">Reference proteome</keyword>
<dbReference type="HOGENOM" id="CLU_1770961_0_0_1"/>
<dbReference type="AlphaFoldDB" id="A0A0E0AK53"/>
<evidence type="ECO:0000313" key="1">
    <source>
        <dbReference type="EnsemblPlants" id="OGLUM07G14680.2"/>
    </source>
</evidence>
<dbReference type="EnsemblPlants" id="OGLUM07G14680.2">
    <property type="protein sequence ID" value="OGLUM07G14680.2"/>
    <property type="gene ID" value="OGLUM07G14680"/>
</dbReference>
<sequence>MAISLRAFAYYRQSSPVHTEAEAEVGSWLFSTNCLVSYESSLHRVFNSVVFLPVSRIPGGGGGAGWTDGGGGKRWAGVDSGHVGGMHGAVETLLRRREFARVPSRSLPKFAAPSFVSRAAATFVSPAAAATCASRVPRRHPPSVADP</sequence>
<dbReference type="Gramene" id="OGLUM07G14680.2">
    <property type="protein sequence ID" value="OGLUM07G14680.2"/>
    <property type="gene ID" value="OGLUM07G14680"/>
</dbReference>
<protein>
    <submittedName>
        <fullName evidence="1">Uncharacterized protein</fullName>
    </submittedName>
</protein>
<organism evidence="1">
    <name type="scientific">Oryza glumipatula</name>
    <dbReference type="NCBI Taxonomy" id="40148"/>
    <lineage>
        <taxon>Eukaryota</taxon>
        <taxon>Viridiplantae</taxon>
        <taxon>Streptophyta</taxon>
        <taxon>Embryophyta</taxon>
        <taxon>Tracheophyta</taxon>
        <taxon>Spermatophyta</taxon>
        <taxon>Magnoliopsida</taxon>
        <taxon>Liliopsida</taxon>
        <taxon>Poales</taxon>
        <taxon>Poaceae</taxon>
        <taxon>BOP clade</taxon>
        <taxon>Oryzoideae</taxon>
        <taxon>Oryzeae</taxon>
        <taxon>Oryzinae</taxon>
        <taxon>Oryza</taxon>
    </lineage>
</organism>
<accession>A0A0E0AK53</accession>
<proteinExistence type="predicted"/>